<evidence type="ECO:0000256" key="2">
    <source>
        <dbReference type="ARBA" id="ARBA00007405"/>
    </source>
</evidence>
<dbReference type="Gene3D" id="3.20.70.20">
    <property type="match status" value="2"/>
</dbReference>
<dbReference type="InterPro" id="IPR006142">
    <property type="entry name" value="INTEIN"/>
</dbReference>
<evidence type="ECO:0000313" key="15">
    <source>
        <dbReference type="EMBL" id="SHM25834.1"/>
    </source>
</evidence>
<evidence type="ECO:0000259" key="14">
    <source>
        <dbReference type="PROSITE" id="PS50819"/>
    </source>
</evidence>
<dbReference type="InterPro" id="IPR004860">
    <property type="entry name" value="LAGLIDADG_dom"/>
</dbReference>
<dbReference type="Proteomes" id="UP000183974">
    <property type="component" value="Unassembled WGS sequence"/>
</dbReference>
<evidence type="ECO:0000256" key="11">
    <source>
        <dbReference type="ARBA" id="ARBA00025437"/>
    </source>
</evidence>
<dbReference type="InterPro" id="IPR024434">
    <property type="entry name" value="TSCPD_dom"/>
</dbReference>
<dbReference type="SMART" id="SM00306">
    <property type="entry name" value="HintN"/>
    <property type="match status" value="1"/>
</dbReference>
<proteinExistence type="inferred from homology"/>
<dbReference type="GO" id="GO:0071897">
    <property type="term" value="P:DNA biosynthetic process"/>
    <property type="evidence" value="ECO:0007669"/>
    <property type="project" value="UniProtKB-KW"/>
</dbReference>
<evidence type="ECO:0000256" key="4">
    <source>
        <dbReference type="ARBA" id="ARBA00022634"/>
    </source>
</evidence>
<dbReference type="GO" id="GO:0004519">
    <property type="term" value="F:endonuclease activity"/>
    <property type="evidence" value="ECO:0007669"/>
    <property type="project" value="InterPro"/>
</dbReference>
<keyword evidence="9 13" id="KW-0215">Deoxyribonucleotide synthesis</keyword>
<dbReference type="AlphaFoldDB" id="A0A1M7HBI4"/>
<evidence type="ECO:0000256" key="12">
    <source>
        <dbReference type="ARBA" id="ARBA00047754"/>
    </source>
</evidence>
<evidence type="ECO:0000256" key="1">
    <source>
        <dbReference type="ARBA" id="ARBA00001922"/>
    </source>
</evidence>
<dbReference type="Pfam" id="PF00317">
    <property type="entry name" value="Ribonuc_red_lgN"/>
    <property type="match status" value="1"/>
</dbReference>
<dbReference type="UniPathway" id="UPA00326"/>
<evidence type="ECO:0000256" key="10">
    <source>
        <dbReference type="ARBA" id="ARBA00023285"/>
    </source>
</evidence>
<dbReference type="InterPro" id="IPR003587">
    <property type="entry name" value="Hint_dom_N"/>
</dbReference>
<evidence type="ECO:0000256" key="6">
    <source>
        <dbReference type="ARBA" id="ARBA00022813"/>
    </source>
</evidence>
<dbReference type="RefSeq" id="WP_073036264.1">
    <property type="nucleotide sequence ID" value="NZ_BMLR01000008.1"/>
</dbReference>
<name>A0A1M7HBI4_9RHOB</name>
<keyword evidence="4" id="KW-0237">DNA synthesis</keyword>
<dbReference type="SUPFAM" id="SSF51294">
    <property type="entry name" value="Hedgehog/intein (Hint) domain"/>
    <property type="match status" value="1"/>
</dbReference>
<dbReference type="GO" id="GO:0009263">
    <property type="term" value="P:deoxyribonucleotide biosynthetic process"/>
    <property type="evidence" value="ECO:0007669"/>
    <property type="project" value="UniProtKB-KW"/>
</dbReference>
<dbReference type="EMBL" id="FRBR01000012">
    <property type="protein sequence ID" value="SHM25834.1"/>
    <property type="molecule type" value="Genomic_DNA"/>
</dbReference>
<dbReference type="PROSITE" id="PS50817">
    <property type="entry name" value="INTEIN_N_TER"/>
    <property type="match status" value="1"/>
</dbReference>
<dbReference type="GO" id="GO:0031419">
    <property type="term" value="F:cobalamin binding"/>
    <property type="evidence" value="ECO:0007669"/>
    <property type="project" value="UniProtKB-KW"/>
</dbReference>
<keyword evidence="3" id="KW-0846">Cobalamin</keyword>
<organism evidence="15 16">
    <name type="scientific">Roseovarius pacificus</name>
    <dbReference type="NCBI Taxonomy" id="337701"/>
    <lineage>
        <taxon>Bacteria</taxon>
        <taxon>Pseudomonadati</taxon>
        <taxon>Pseudomonadota</taxon>
        <taxon>Alphaproteobacteria</taxon>
        <taxon>Rhodobacterales</taxon>
        <taxon>Roseobacteraceae</taxon>
        <taxon>Roseovarius</taxon>
    </lineage>
</organism>
<keyword evidence="10" id="KW-0170">Cobalt</keyword>
<comment type="similarity">
    <text evidence="13">Belongs to the ribonucleoside diphosphate reductase large chain family.</text>
</comment>
<evidence type="ECO:0000313" key="16">
    <source>
        <dbReference type="Proteomes" id="UP000183974"/>
    </source>
</evidence>
<comment type="similarity">
    <text evidence="2">Belongs to the ribonucleoside diphosphate reductase class-2 family.</text>
</comment>
<feature type="domain" description="DOD-type homing endonuclease" evidence="14">
    <location>
        <begin position="383"/>
        <end position="528"/>
    </location>
</feature>
<accession>A0A1M7HBI4</accession>
<comment type="cofactor">
    <cofactor evidence="1">
        <name>adenosylcob(III)alamin</name>
        <dbReference type="ChEBI" id="CHEBI:18408"/>
    </cofactor>
</comment>
<dbReference type="EC" id="1.17.4.1" evidence="13"/>
<comment type="function">
    <text evidence="11">Catalyzes the reduction of ribonucleotides to deoxyribonucleotides. May function to provide a pool of deoxyribonucleotide precursors for DNA repair during oxygen limitation and/or for immediate growth after restoration of oxygen.</text>
</comment>
<evidence type="ECO:0000256" key="5">
    <source>
        <dbReference type="ARBA" id="ARBA00022741"/>
    </source>
</evidence>
<dbReference type="InterPro" id="IPR000788">
    <property type="entry name" value="RNR_lg_C"/>
</dbReference>
<sequence length="1130" mass="123078">MTRFAAPIAQSIWDMKYRLKDADGTPVDETVEDTWRRIARALAAVEAEPEKWEERFYGALEDFKYLPAGRITAGAGTARSVTLFNCFVMGTIPDNMGGIFEMLKEAALTMQQGGGIGYDFSTIRPRGAEVHGVAADASGPLSFMDVWDAMCRTIMSAGSRRGAMMATMRCDHPDIEDFIAAKADSARLRMFNLSVLVTDAFMEAVKADGPWELEFGGKVYKTVEARDLWNRIMQATYDFAEPGVIFIDRINEANNLNYCETIAATNPCVTAETWVATDEGARQVRDLIGRRFRAVVDGVAYDSGAEGFFATGIKPVLRLSTVCGRGLRLTADHLVRKVSEKTRWRMTTDWVPAGELRPGDEVMLHDHRRAGCVADTGDAKGYLLGLLIGDGVIRADKTLISVWPKAACGNGPDLGNSVMDRVETLLRSLPHRADFMGWQEVAGRGEYRTGTAALTALASEYGLRQGHKTLTPQIEAANPGFCAAVLRGLFDADGSVQGTQDKGISVRLAQSDMALLEAAQRMLARLGVNSVIYRNRREAGHRPQPDGMGGQRDYAIRAQHELVVSGDNLPVYQQKVGFTDVEKARRLEVALSGYKRALNRERFTAVVADVSEDGEAEVFDVSVPGVNAFDANGIYVHNCGEQPLPPYGACLLGSVNLARLVRDPFGEGAALDREALDDLVATAVRMMDNVVDASKFPLEAQAQEAVNKRRIGLGVTGLADALLMVGLRYGSDEAAAQTEAWLKQIARAAYLASVDLAKEKGPFPLFDSDAFLASGNMVGMDDDVRAAVAEHGIRNALLTSIAPTGTISLYAGNVSSGIEPVFAYSYTRKVLQKDGSRTEEEVVDYAVQMWRERRGDAELPDYFVNAQTLAPADHVKMQAAAQRWVDSSISKTINCPADISFEAFKDVYMQAYETGCKGCTTYRPNDVTGSVLSVSETVDKTPGEAGVPLPEEGGEVVYMSEPLDRPTELEGATYKLKWPDSNHAIYITVNDIVLNGHRRPFEVFINSKNMEHYAWTVALTRMISAVFRRGGDVSFVVEELKAVFDPRGGAWMQGKYIPSILAAIGGILEQHMISIGFLEGEGLGLKTDPTQSVVNLNAPRGPSCPSCGSYDMRMIEGCMTCANCGHSKCG</sequence>
<dbReference type="Pfam" id="PF14528">
    <property type="entry name" value="LAGLIDADG_3"/>
    <property type="match status" value="1"/>
</dbReference>
<keyword evidence="5" id="KW-0547">Nucleotide-binding</keyword>
<dbReference type="GO" id="GO:0005524">
    <property type="term" value="F:ATP binding"/>
    <property type="evidence" value="ECO:0007669"/>
    <property type="project" value="InterPro"/>
</dbReference>
<evidence type="ECO:0000256" key="3">
    <source>
        <dbReference type="ARBA" id="ARBA00022628"/>
    </source>
</evidence>
<comment type="catalytic activity">
    <reaction evidence="12 13">
        <text>a 2'-deoxyribonucleoside 5'-diphosphate + [thioredoxin]-disulfide + H2O = a ribonucleoside 5'-diphosphate + [thioredoxin]-dithiol</text>
        <dbReference type="Rhea" id="RHEA:23252"/>
        <dbReference type="Rhea" id="RHEA-COMP:10698"/>
        <dbReference type="Rhea" id="RHEA-COMP:10700"/>
        <dbReference type="ChEBI" id="CHEBI:15377"/>
        <dbReference type="ChEBI" id="CHEBI:29950"/>
        <dbReference type="ChEBI" id="CHEBI:50058"/>
        <dbReference type="ChEBI" id="CHEBI:57930"/>
        <dbReference type="ChEBI" id="CHEBI:73316"/>
        <dbReference type="EC" id="1.17.4.1"/>
    </reaction>
</comment>
<dbReference type="InterPro" id="IPR036844">
    <property type="entry name" value="Hint_dom_sf"/>
</dbReference>
<dbReference type="InterPro" id="IPR027434">
    <property type="entry name" value="Homing_endonucl"/>
</dbReference>
<dbReference type="GO" id="GO:0016539">
    <property type="term" value="P:intein-mediated protein splicing"/>
    <property type="evidence" value="ECO:0007669"/>
    <property type="project" value="InterPro"/>
</dbReference>
<dbReference type="CDD" id="cd00081">
    <property type="entry name" value="Hint"/>
    <property type="match status" value="1"/>
</dbReference>
<dbReference type="InterPro" id="IPR004042">
    <property type="entry name" value="Intein_endonuc_central"/>
</dbReference>
<dbReference type="GO" id="GO:0004748">
    <property type="term" value="F:ribonucleoside-diphosphate reductase activity, thioredoxin disulfide as acceptor"/>
    <property type="evidence" value="ECO:0007669"/>
    <property type="project" value="UniProtKB-EC"/>
</dbReference>
<keyword evidence="7" id="KW-0651">Protein splicing</keyword>
<dbReference type="PRINTS" id="PR00379">
    <property type="entry name" value="INTEIN"/>
</dbReference>
<dbReference type="STRING" id="337701.SAMN05444398_11271"/>
<dbReference type="PANTHER" id="PTHR43371">
    <property type="entry name" value="VITAMIN B12-DEPENDENT RIBONUCLEOTIDE REDUCTASE"/>
    <property type="match status" value="1"/>
</dbReference>
<keyword evidence="6" id="KW-0068">Autocatalytic cleavage</keyword>
<protein>
    <recommendedName>
        <fullName evidence="13">Ribonucleoside-diphosphate reductase</fullName>
        <ecNumber evidence="13">1.17.4.1</ecNumber>
    </recommendedName>
</protein>
<dbReference type="PROSITE" id="PS50819">
    <property type="entry name" value="INTEIN_ENDONUCLEASE"/>
    <property type="match status" value="1"/>
</dbReference>
<gene>
    <name evidence="15" type="ORF">SAMN05444398_11271</name>
</gene>
<dbReference type="InterPro" id="IPR050862">
    <property type="entry name" value="RdRp_reductase_class-2"/>
</dbReference>
<dbReference type="Gene3D" id="3.10.28.10">
    <property type="entry name" value="Homing endonucleases"/>
    <property type="match status" value="1"/>
</dbReference>
<evidence type="ECO:0000256" key="7">
    <source>
        <dbReference type="ARBA" id="ARBA00023000"/>
    </source>
</evidence>
<dbReference type="SUPFAM" id="SSF51998">
    <property type="entry name" value="PFL-like glycyl radical enzymes"/>
    <property type="match status" value="1"/>
</dbReference>
<dbReference type="InterPro" id="IPR006141">
    <property type="entry name" value="Intein_N"/>
</dbReference>
<evidence type="ECO:0000256" key="8">
    <source>
        <dbReference type="ARBA" id="ARBA00023002"/>
    </source>
</evidence>
<dbReference type="PANTHER" id="PTHR43371:SF1">
    <property type="entry name" value="RIBONUCLEOSIDE-DIPHOSPHATE REDUCTASE"/>
    <property type="match status" value="1"/>
</dbReference>
<comment type="function">
    <text evidence="13">Provides the precursors necessary for DNA synthesis. Catalyzes the biosynthesis of deoxyribonucleotides from the corresponding ribonucleotides.</text>
</comment>
<dbReference type="PROSITE" id="PS50818">
    <property type="entry name" value="INTEIN_C_TER"/>
    <property type="match status" value="1"/>
</dbReference>
<dbReference type="InterPro" id="IPR030934">
    <property type="entry name" value="Intein_C"/>
</dbReference>
<dbReference type="Pfam" id="PF12637">
    <property type="entry name" value="TSCPD"/>
    <property type="match status" value="1"/>
</dbReference>
<keyword evidence="8 13" id="KW-0560">Oxidoreductase</keyword>
<evidence type="ECO:0000256" key="9">
    <source>
        <dbReference type="ARBA" id="ARBA00023116"/>
    </source>
</evidence>
<dbReference type="Gene3D" id="2.170.16.10">
    <property type="entry name" value="Hedgehog/Intein (Hint) domain"/>
    <property type="match status" value="1"/>
</dbReference>
<dbReference type="SUPFAM" id="SSF55608">
    <property type="entry name" value="Homing endonucleases"/>
    <property type="match status" value="1"/>
</dbReference>
<keyword evidence="16" id="KW-1185">Reference proteome</keyword>
<dbReference type="Pfam" id="PF02867">
    <property type="entry name" value="Ribonuc_red_lgC"/>
    <property type="match status" value="1"/>
</dbReference>
<evidence type="ECO:0000256" key="13">
    <source>
        <dbReference type="RuleBase" id="RU003410"/>
    </source>
</evidence>
<dbReference type="InterPro" id="IPR013509">
    <property type="entry name" value="RNR_lsu_N"/>
</dbReference>
<dbReference type="OrthoDB" id="9762933at2"/>
<dbReference type="NCBIfam" id="TIGR01443">
    <property type="entry name" value="intein_Cterm"/>
    <property type="match status" value="1"/>
</dbReference>
<reference evidence="15 16" key="1">
    <citation type="submission" date="2016-11" db="EMBL/GenBank/DDBJ databases">
        <authorList>
            <person name="Jaros S."/>
            <person name="Januszkiewicz K."/>
            <person name="Wedrychowicz H."/>
        </authorList>
    </citation>
    <scope>NUCLEOTIDE SEQUENCE [LARGE SCALE GENOMIC DNA]</scope>
    <source>
        <strain evidence="15 16">DSM 29589</strain>
    </source>
</reference>